<evidence type="ECO:0000313" key="2">
    <source>
        <dbReference type="EMBL" id="ATX65023.1"/>
    </source>
</evidence>
<keyword evidence="1" id="KW-0472">Membrane</keyword>
<feature type="transmembrane region" description="Helical" evidence="1">
    <location>
        <begin position="113"/>
        <end position="134"/>
    </location>
</feature>
<organism evidence="2 3">
    <name type="scientific">Roseinatronobacter bogoriensis subsp. barguzinensis</name>
    <dbReference type="NCBI Taxonomy" id="441209"/>
    <lineage>
        <taxon>Bacteria</taxon>
        <taxon>Pseudomonadati</taxon>
        <taxon>Pseudomonadota</taxon>
        <taxon>Alphaproteobacteria</taxon>
        <taxon>Rhodobacterales</taxon>
        <taxon>Paracoccaceae</taxon>
        <taxon>Roseinatronobacter</taxon>
    </lineage>
</organism>
<keyword evidence="1" id="KW-1133">Transmembrane helix</keyword>
<dbReference type="STRING" id="441209.GCA_001870665_00506"/>
<feature type="transmembrane region" description="Helical" evidence="1">
    <location>
        <begin position="32"/>
        <end position="52"/>
    </location>
</feature>
<feature type="transmembrane region" description="Helical" evidence="1">
    <location>
        <begin position="72"/>
        <end position="92"/>
    </location>
</feature>
<dbReference type="EMBL" id="CP024899">
    <property type="protein sequence ID" value="ATX65023.1"/>
    <property type="molecule type" value="Genomic_DNA"/>
</dbReference>
<keyword evidence="3" id="KW-1185">Reference proteome</keyword>
<evidence type="ECO:0008006" key="4">
    <source>
        <dbReference type="Google" id="ProtNLM"/>
    </source>
</evidence>
<feature type="transmembrane region" description="Helical" evidence="1">
    <location>
        <begin position="161"/>
        <end position="182"/>
    </location>
</feature>
<evidence type="ECO:0000256" key="1">
    <source>
        <dbReference type="SAM" id="Phobius"/>
    </source>
</evidence>
<protein>
    <recommendedName>
        <fullName evidence="4">Yip1 domain-containing protein</fullName>
    </recommendedName>
</protein>
<accession>A0A2K8KAU9</accession>
<dbReference type="KEGG" id="rbg:BG454_03570"/>
<dbReference type="Proteomes" id="UP000228948">
    <property type="component" value="Chromosome"/>
</dbReference>
<feature type="transmembrane region" description="Helical" evidence="1">
    <location>
        <begin position="194"/>
        <end position="215"/>
    </location>
</feature>
<gene>
    <name evidence="2" type="ORF">BG454_03570</name>
</gene>
<reference evidence="2 3" key="1">
    <citation type="submission" date="2017-11" db="EMBL/GenBank/DDBJ databases">
        <title>Revised Sequence and Annotation of the Rhodobaca barguzinensis strain alga05 Genome.</title>
        <authorList>
            <person name="Kopejtka K."/>
            <person name="Tomasch J.M."/>
            <person name="Bunk B."/>
            <person name="Koblizek M."/>
        </authorList>
    </citation>
    <scope>NUCLEOTIDE SEQUENCE [LARGE SCALE GENOMIC DNA]</scope>
    <source>
        <strain evidence="3">alga05</strain>
    </source>
</reference>
<name>A0A2K8KAU9_9RHOB</name>
<sequence length="216" mass="22692">MDMANVWRSNLFACLDRHFSVHLPFTRFARNMALLSLAGLMPVLALYIALVPGPGGHLGGSGTALGRFVRQIVTNGLPVVFVVNALGLILFAKLRARRIAPLHALALDIPARIGAFVGLHLAIYPASAMLFGSFGGDPVQALRVTGPTLAQSAGFGNLSGVYLYATLISALPLHMALVGQVLGQQHRTVTAHALIAAALLIFAAQALFLTVLAALL</sequence>
<evidence type="ECO:0000313" key="3">
    <source>
        <dbReference type="Proteomes" id="UP000228948"/>
    </source>
</evidence>
<proteinExistence type="predicted"/>
<keyword evidence="1" id="KW-0812">Transmembrane</keyword>
<dbReference type="AlphaFoldDB" id="A0A2K8KAU9"/>